<reference evidence="1 2" key="1">
    <citation type="submission" date="2019-02" db="EMBL/GenBank/DDBJ databases">
        <title>Investigation of anaerobic lignin degradation for improved lignocellulosic biofuels.</title>
        <authorList>
            <person name="Deangelis K."/>
        </authorList>
    </citation>
    <scope>NUCLEOTIDE SEQUENCE [LARGE SCALE GENOMIC DNA]</scope>
    <source>
        <strain evidence="1 2">159R</strain>
    </source>
</reference>
<keyword evidence="2" id="KW-1185">Reference proteome</keyword>
<gene>
    <name evidence="1" type="ORF">EZJ58_4892</name>
</gene>
<evidence type="ECO:0000313" key="1">
    <source>
        <dbReference type="EMBL" id="TCL06623.1"/>
    </source>
</evidence>
<comment type="caution">
    <text evidence="1">The sequence shown here is derived from an EMBL/GenBank/DDBJ whole genome shotgun (WGS) entry which is preliminary data.</text>
</comment>
<evidence type="ECO:0000313" key="2">
    <source>
        <dbReference type="Proteomes" id="UP000294555"/>
    </source>
</evidence>
<name>A0A4R1NGK7_9GAMM</name>
<accession>A0A4R1NGK7</accession>
<proteinExistence type="predicted"/>
<dbReference type="Proteomes" id="UP000294555">
    <property type="component" value="Unassembled WGS sequence"/>
</dbReference>
<protein>
    <submittedName>
        <fullName evidence="1">Uncharacterized protein</fullName>
    </submittedName>
</protein>
<dbReference type="EMBL" id="SJOI01000001">
    <property type="protein sequence ID" value="TCL06623.1"/>
    <property type="molecule type" value="Genomic_DNA"/>
</dbReference>
<sequence length="60" mass="6861">MGQPSIIVLYPSYFELQGCWLPSLTPVTYWSKLLGIHSVAAYLQLELFRVYNQPKESNGL</sequence>
<dbReference type="AlphaFoldDB" id="A0A4R1NGK7"/>
<organism evidence="1 2">
    <name type="scientific">Sodalis ligni</name>
    <dbReference type="NCBI Taxonomy" id="2697027"/>
    <lineage>
        <taxon>Bacteria</taxon>
        <taxon>Pseudomonadati</taxon>
        <taxon>Pseudomonadota</taxon>
        <taxon>Gammaproteobacteria</taxon>
        <taxon>Enterobacterales</taxon>
        <taxon>Bruguierivoracaceae</taxon>
        <taxon>Sodalis</taxon>
    </lineage>
</organism>